<dbReference type="InterPro" id="IPR035093">
    <property type="entry name" value="RelE/ParE_toxin_dom_sf"/>
</dbReference>
<keyword evidence="1" id="KW-0540">Nuclease</keyword>
<keyword evidence="1" id="KW-0378">Hydrolase</keyword>
<proteinExistence type="predicted"/>
<sequence>MVCSSYRILVDLKNLVKKFSGSKYDAKKIRGILEELSRDPDSFDIRPLSGYNMCYRARKGDIRFIITIDRNLCCIIIWDADWRERIYEKLESICPNENEIRELLTQKCQ</sequence>
<reference evidence="1 4" key="2">
    <citation type="submission" date="2020-08" db="EMBL/GenBank/DDBJ databases">
        <title>Genomic Encyclopedia of Type Strains, Phase IV (KMG-IV): sequencing the most valuable type-strain genomes for metagenomic binning, comparative biology and taxonomic classification.</title>
        <authorList>
            <person name="Goeker M."/>
        </authorList>
    </citation>
    <scope>NUCLEOTIDE SEQUENCE [LARGE SCALE GENOMIC DNA]</scope>
    <source>
        <strain evidence="1 4">DSM 12421</strain>
    </source>
</reference>
<dbReference type="Gene3D" id="3.30.2310.20">
    <property type="entry name" value="RelE-like"/>
    <property type="match status" value="1"/>
</dbReference>
<accession>A0A650CGH6</accession>
<name>A0A650CGH6_SULOH</name>
<dbReference type="AlphaFoldDB" id="A0A650CGH6"/>
<dbReference type="SUPFAM" id="SSF143011">
    <property type="entry name" value="RelE-like"/>
    <property type="match status" value="1"/>
</dbReference>
<dbReference type="Proteomes" id="UP000582213">
    <property type="component" value="Unassembled WGS sequence"/>
</dbReference>
<dbReference type="EMBL" id="CP045484">
    <property type="protein sequence ID" value="QGR16848.1"/>
    <property type="molecule type" value="Genomic_DNA"/>
</dbReference>
<reference evidence="2 3" key="1">
    <citation type="submission" date="2019-10" db="EMBL/GenBank/DDBJ databases">
        <title>Genome Sequences from Six Type Strain Members of the Archaeal Family Sulfolobaceae: Acidianus ambivalens, Acidianus infernus, Metallosphaera prunae, Stygiolobus azoricus, Sulfolobus metallicus, and Sulfurisphaera ohwakuensis.</title>
        <authorList>
            <person name="Counts J.A."/>
            <person name="Kelly R.M."/>
        </authorList>
    </citation>
    <scope>NUCLEOTIDE SEQUENCE [LARGE SCALE GENOMIC DNA]</scope>
    <source>
        <strain evidence="2 3">TA-1</strain>
    </source>
</reference>
<keyword evidence="3" id="KW-1185">Reference proteome</keyword>
<dbReference type="Proteomes" id="UP000427373">
    <property type="component" value="Chromosome"/>
</dbReference>
<dbReference type="GeneID" id="42800852"/>
<dbReference type="KEGG" id="soh:D1869_06365"/>
<evidence type="ECO:0000313" key="1">
    <source>
        <dbReference type="EMBL" id="MBB5255293.1"/>
    </source>
</evidence>
<evidence type="ECO:0000313" key="3">
    <source>
        <dbReference type="Proteomes" id="UP000427373"/>
    </source>
</evidence>
<dbReference type="GO" id="GO:0004519">
    <property type="term" value="F:endonuclease activity"/>
    <property type="evidence" value="ECO:0007669"/>
    <property type="project" value="UniProtKB-KW"/>
</dbReference>
<dbReference type="RefSeq" id="WP_156014401.1">
    <property type="nucleotide sequence ID" value="NZ_CP045484.1"/>
</dbReference>
<evidence type="ECO:0000313" key="2">
    <source>
        <dbReference type="EMBL" id="QGR16848.1"/>
    </source>
</evidence>
<evidence type="ECO:0000313" key="4">
    <source>
        <dbReference type="Proteomes" id="UP000582213"/>
    </source>
</evidence>
<dbReference type="EMBL" id="JACHFY010000066">
    <property type="protein sequence ID" value="MBB5255293.1"/>
    <property type="molecule type" value="Genomic_DNA"/>
</dbReference>
<organism evidence="2 3">
    <name type="scientific">Sulfurisphaera ohwakuensis</name>
    <dbReference type="NCBI Taxonomy" id="69656"/>
    <lineage>
        <taxon>Archaea</taxon>
        <taxon>Thermoproteota</taxon>
        <taxon>Thermoprotei</taxon>
        <taxon>Sulfolobales</taxon>
        <taxon>Sulfolobaceae</taxon>
        <taxon>Sulfurisphaera</taxon>
    </lineage>
</organism>
<dbReference type="OrthoDB" id="97626at2157"/>
<protein>
    <submittedName>
        <fullName evidence="1">mRNA-degrading endonuclease RelE of RelBE toxin-antitoxin system</fullName>
    </submittedName>
</protein>
<keyword evidence="1" id="KW-0255">Endonuclease</keyword>
<gene>
    <name evidence="2" type="ORF">D1869_06365</name>
    <name evidence="1" type="ORF">HNQ62_003068</name>
</gene>